<protein>
    <submittedName>
        <fullName evidence="2">Uncharacterized protein</fullName>
    </submittedName>
</protein>
<dbReference type="EMBL" id="CAADJA010000002">
    <property type="protein sequence ID" value="VFS50913.1"/>
    <property type="molecule type" value="Genomic_DNA"/>
</dbReference>
<name>A0A484ZU93_9GAMM</name>
<evidence type="ECO:0000313" key="3">
    <source>
        <dbReference type="Proteomes" id="UP000373449"/>
    </source>
</evidence>
<evidence type="ECO:0000313" key="2">
    <source>
        <dbReference type="EMBL" id="VFS50913.1"/>
    </source>
</evidence>
<feature type="chain" id="PRO_5019736181" evidence="1">
    <location>
        <begin position="23"/>
        <end position="46"/>
    </location>
</feature>
<evidence type="ECO:0000256" key="1">
    <source>
        <dbReference type="SAM" id="SignalP"/>
    </source>
</evidence>
<accession>A0A484ZU93</accession>
<dbReference type="AlphaFoldDB" id="A0A484ZU93"/>
<sequence>MKGTISLAALCASLFLAGCSSAPDQTRLLPTQAIETDVTARWMKWH</sequence>
<dbReference type="RefSeq" id="WP_166793050.1">
    <property type="nucleotide sequence ID" value="NZ_CAADJA010000002.1"/>
</dbReference>
<dbReference type="PROSITE" id="PS51257">
    <property type="entry name" value="PROKAR_LIPOPROTEIN"/>
    <property type="match status" value="1"/>
</dbReference>
<keyword evidence="1" id="KW-0732">Signal</keyword>
<gene>
    <name evidence="2" type="ORF">NCTC12282_04749</name>
</gene>
<dbReference type="Proteomes" id="UP000373449">
    <property type="component" value="Unassembled WGS sequence"/>
</dbReference>
<feature type="signal peptide" evidence="1">
    <location>
        <begin position="1"/>
        <end position="22"/>
    </location>
</feature>
<reference evidence="2 3" key="1">
    <citation type="submission" date="2019-03" db="EMBL/GenBank/DDBJ databases">
        <authorList>
            <consortium name="Pathogen Informatics"/>
        </authorList>
    </citation>
    <scope>NUCLEOTIDE SEQUENCE [LARGE SCALE GENOMIC DNA]</scope>
    <source>
        <strain evidence="2 3">NCTC12282</strain>
    </source>
</reference>
<proteinExistence type="predicted"/>
<organism evidence="2 3">
    <name type="scientific">Budvicia aquatica</name>
    <dbReference type="NCBI Taxonomy" id="82979"/>
    <lineage>
        <taxon>Bacteria</taxon>
        <taxon>Pseudomonadati</taxon>
        <taxon>Pseudomonadota</taxon>
        <taxon>Gammaproteobacteria</taxon>
        <taxon>Enterobacterales</taxon>
        <taxon>Budviciaceae</taxon>
        <taxon>Budvicia</taxon>
    </lineage>
</organism>